<dbReference type="GO" id="GO:0046872">
    <property type="term" value="F:metal ion binding"/>
    <property type="evidence" value="ECO:0007669"/>
    <property type="project" value="UniProtKB-KW"/>
</dbReference>
<keyword evidence="5 7" id="KW-0460">Magnesium</keyword>
<dbReference type="InterPro" id="IPR036691">
    <property type="entry name" value="Endo/exonu/phosph_ase_sf"/>
</dbReference>
<dbReference type="Pfam" id="PF03372">
    <property type="entry name" value="Exo_endo_phos"/>
    <property type="match status" value="1"/>
</dbReference>
<dbReference type="InterPro" id="IPR020848">
    <property type="entry name" value="AP_endonuclease_F1_CS"/>
</dbReference>
<evidence type="ECO:0000256" key="5">
    <source>
        <dbReference type="ARBA" id="ARBA00022842"/>
    </source>
</evidence>
<dbReference type="PROSITE" id="PS00728">
    <property type="entry name" value="AP_NUCLEASE_F1_3"/>
    <property type="match status" value="1"/>
</dbReference>
<comment type="cofactor">
    <cofactor evidence="1">
        <name>Mn(2+)</name>
        <dbReference type="ChEBI" id="CHEBI:29035"/>
    </cofactor>
</comment>
<feature type="binding site" evidence="7">
    <location>
        <position position="159"/>
    </location>
    <ligand>
        <name>Mg(2+)</name>
        <dbReference type="ChEBI" id="CHEBI:18420"/>
        <label>1</label>
    </ligand>
</feature>
<dbReference type="NCBIfam" id="TIGR00633">
    <property type="entry name" value="xth"/>
    <property type="match status" value="1"/>
</dbReference>
<feature type="binding site" evidence="7">
    <location>
        <position position="7"/>
    </location>
    <ligand>
        <name>Mg(2+)</name>
        <dbReference type="ChEBI" id="CHEBI:18420"/>
        <label>1</label>
    </ligand>
</feature>
<evidence type="ECO:0000256" key="1">
    <source>
        <dbReference type="ARBA" id="ARBA00001936"/>
    </source>
</evidence>
<dbReference type="InterPro" id="IPR004808">
    <property type="entry name" value="AP_endonuc_1"/>
</dbReference>
<organism evidence="10 11">
    <name type="scientific">Actinomyces graevenitzii</name>
    <dbReference type="NCBI Taxonomy" id="55565"/>
    <lineage>
        <taxon>Bacteria</taxon>
        <taxon>Bacillati</taxon>
        <taxon>Actinomycetota</taxon>
        <taxon>Actinomycetes</taxon>
        <taxon>Actinomycetales</taxon>
        <taxon>Actinomycetaceae</taxon>
        <taxon>Actinomyces</taxon>
    </lineage>
</organism>
<dbReference type="PROSITE" id="PS51435">
    <property type="entry name" value="AP_NUCLEASE_F1_4"/>
    <property type="match status" value="1"/>
</dbReference>
<feature type="binding site" evidence="7">
    <location>
        <position position="34"/>
    </location>
    <ligand>
        <name>Mg(2+)</name>
        <dbReference type="ChEBI" id="CHEBI:18420"/>
        <label>1</label>
    </ligand>
</feature>
<feature type="binding site" evidence="7">
    <location>
        <position position="157"/>
    </location>
    <ligand>
        <name>Mg(2+)</name>
        <dbReference type="ChEBI" id="CHEBI:18420"/>
        <label>1</label>
    </ligand>
</feature>
<reference evidence="10" key="1">
    <citation type="submission" date="2022-05" db="EMBL/GenBank/DDBJ databases">
        <title>Using nanopore sequencing to obtain complete genomes from saliva samples.</title>
        <authorList>
            <person name="Baker J.L."/>
        </authorList>
    </citation>
    <scope>NUCLEOTIDE SEQUENCE</scope>
    <source>
        <strain evidence="10">JCVI-JB-Ag32</strain>
    </source>
</reference>
<evidence type="ECO:0000313" key="10">
    <source>
        <dbReference type="EMBL" id="UQF80529.1"/>
    </source>
</evidence>
<evidence type="ECO:0000256" key="2">
    <source>
        <dbReference type="ARBA" id="ARBA00007092"/>
    </source>
</evidence>
<protein>
    <submittedName>
        <fullName evidence="10">Exodeoxyribonuclease III</fullName>
    </submittedName>
</protein>
<feature type="active site" evidence="6">
    <location>
        <position position="114"/>
    </location>
</feature>
<sequence length="267" mass="29607">MRLATWNVNSIRARIDRVIAFLERSDTDVLAMQEIKCRPDQFPTEAFTQAGYEVVAHGLNQWNGVAIASRIGLSDVVHQFPGQPTWAAKADQDGVVEARALAATCAGVRVWSIYAPNGRELDHPHYRYKLDWFAALRQDVAESLAQAPEQKTIFVGDWNVAPLDTDVWDIAAWEGKTHVSAPERAAFASLEQAGLVEITRPLAQGYTYWDYKGLAFPKNKGMRIDFMLASPALAQLATSVVIDRDERKGKGASDHVPVIVDFDLDAN</sequence>
<dbReference type="EMBL" id="CP097095">
    <property type="protein sequence ID" value="UQF80529.1"/>
    <property type="molecule type" value="Genomic_DNA"/>
</dbReference>
<dbReference type="GO" id="GO:0004519">
    <property type="term" value="F:endonuclease activity"/>
    <property type="evidence" value="ECO:0007669"/>
    <property type="project" value="InterPro"/>
</dbReference>
<accession>A0A9E7AKZ9</accession>
<gene>
    <name evidence="10" type="ORF">M3I41_00980</name>
</gene>
<feature type="active site" description="Proton donor/acceptor" evidence="6">
    <location>
        <position position="157"/>
    </location>
</feature>
<evidence type="ECO:0000256" key="8">
    <source>
        <dbReference type="PIRSR" id="PIRSR604808-3"/>
    </source>
</evidence>
<dbReference type="InterPro" id="IPR037493">
    <property type="entry name" value="ExoIII-like"/>
</dbReference>
<comment type="similarity">
    <text evidence="2">Belongs to the DNA repair enzymes AP/ExoA family.</text>
</comment>
<keyword evidence="7" id="KW-0464">Manganese</keyword>
<proteinExistence type="inferred from homology"/>
<dbReference type="InterPro" id="IPR005135">
    <property type="entry name" value="Endo/exonuclease/phosphatase"/>
</dbReference>
<name>A0A9E7AKZ9_9ACTO</name>
<dbReference type="AlphaFoldDB" id="A0A9E7AKZ9"/>
<dbReference type="GO" id="GO:0006281">
    <property type="term" value="P:DNA repair"/>
    <property type="evidence" value="ECO:0007669"/>
    <property type="project" value="InterPro"/>
</dbReference>
<feature type="site" description="Important for catalytic activity" evidence="8">
    <location>
        <position position="225"/>
    </location>
</feature>
<dbReference type="Gene3D" id="3.60.10.10">
    <property type="entry name" value="Endonuclease/exonuclease/phosphatase"/>
    <property type="match status" value="1"/>
</dbReference>
<comment type="cofactor">
    <cofactor evidence="7">
        <name>Mg(2+)</name>
        <dbReference type="ChEBI" id="CHEBI:18420"/>
    </cofactor>
    <cofactor evidence="7">
        <name>Mn(2+)</name>
        <dbReference type="ChEBI" id="CHEBI:29035"/>
    </cofactor>
    <text evidence="7">Probably binds two magnesium or manganese ions per subunit.</text>
</comment>
<evidence type="ECO:0000256" key="4">
    <source>
        <dbReference type="ARBA" id="ARBA00022801"/>
    </source>
</evidence>
<keyword evidence="4" id="KW-0378">Hydrolase</keyword>
<feature type="site" description="Transition state stabilizer" evidence="8">
    <location>
        <position position="159"/>
    </location>
</feature>
<evidence type="ECO:0000256" key="6">
    <source>
        <dbReference type="PIRSR" id="PIRSR604808-1"/>
    </source>
</evidence>
<dbReference type="SUPFAM" id="SSF56219">
    <property type="entry name" value="DNase I-like"/>
    <property type="match status" value="1"/>
</dbReference>
<evidence type="ECO:0000259" key="9">
    <source>
        <dbReference type="Pfam" id="PF03372"/>
    </source>
</evidence>
<dbReference type="CDD" id="cd09086">
    <property type="entry name" value="ExoIII-like_AP-endo"/>
    <property type="match status" value="1"/>
</dbReference>
<dbReference type="GO" id="GO:0008311">
    <property type="term" value="F:double-stranded DNA 3'-5' DNA exonuclease activity"/>
    <property type="evidence" value="ECO:0007669"/>
    <property type="project" value="InterPro"/>
</dbReference>
<dbReference type="PANTHER" id="PTHR43250:SF2">
    <property type="entry name" value="EXODEOXYRIBONUCLEASE III"/>
    <property type="match status" value="1"/>
</dbReference>
<evidence type="ECO:0000256" key="7">
    <source>
        <dbReference type="PIRSR" id="PIRSR604808-2"/>
    </source>
</evidence>
<dbReference type="GO" id="GO:0003677">
    <property type="term" value="F:DNA binding"/>
    <property type="evidence" value="ECO:0007669"/>
    <property type="project" value="InterPro"/>
</dbReference>
<feature type="binding site" evidence="7">
    <location>
        <position position="255"/>
    </location>
    <ligand>
        <name>Mg(2+)</name>
        <dbReference type="ChEBI" id="CHEBI:18420"/>
        <label>1</label>
    </ligand>
</feature>
<dbReference type="PANTHER" id="PTHR43250">
    <property type="entry name" value="EXODEOXYRIBONUCLEASE III"/>
    <property type="match status" value="1"/>
</dbReference>
<feature type="binding site" evidence="7">
    <location>
        <position position="254"/>
    </location>
    <ligand>
        <name>Mg(2+)</name>
        <dbReference type="ChEBI" id="CHEBI:18420"/>
        <label>1</label>
    </ligand>
</feature>
<evidence type="ECO:0000313" key="11">
    <source>
        <dbReference type="Proteomes" id="UP000830236"/>
    </source>
</evidence>
<feature type="active site" description="Proton acceptor" evidence="6">
    <location>
        <position position="255"/>
    </location>
</feature>
<dbReference type="Proteomes" id="UP000830236">
    <property type="component" value="Chromosome"/>
</dbReference>
<keyword evidence="3 7" id="KW-0479">Metal-binding</keyword>
<dbReference type="KEGG" id="agh:M3I41_00980"/>
<feature type="site" description="Interaction with DNA substrate" evidence="8">
    <location>
        <position position="255"/>
    </location>
</feature>
<feature type="domain" description="Endonuclease/exonuclease/phosphatase" evidence="9">
    <location>
        <begin position="4"/>
        <end position="255"/>
    </location>
</feature>
<evidence type="ECO:0000256" key="3">
    <source>
        <dbReference type="ARBA" id="ARBA00022723"/>
    </source>
</evidence>